<name>A0A383AKW0_9ZZZZ</name>
<organism evidence="1">
    <name type="scientific">marine metagenome</name>
    <dbReference type="NCBI Taxonomy" id="408172"/>
    <lineage>
        <taxon>unclassified sequences</taxon>
        <taxon>metagenomes</taxon>
        <taxon>ecological metagenomes</taxon>
    </lineage>
</organism>
<proteinExistence type="predicted"/>
<reference evidence="1" key="1">
    <citation type="submission" date="2018-05" db="EMBL/GenBank/DDBJ databases">
        <authorList>
            <person name="Lanie J.A."/>
            <person name="Ng W.-L."/>
            <person name="Kazmierczak K.M."/>
            <person name="Andrzejewski T.M."/>
            <person name="Davidsen T.M."/>
            <person name="Wayne K.J."/>
            <person name="Tettelin H."/>
            <person name="Glass J.I."/>
            <person name="Rusch D."/>
            <person name="Podicherti R."/>
            <person name="Tsui H.-C.T."/>
            <person name="Winkler M.E."/>
        </authorList>
    </citation>
    <scope>NUCLEOTIDE SEQUENCE</scope>
</reference>
<feature type="non-terminal residue" evidence="1">
    <location>
        <position position="36"/>
    </location>
</feature>
<protein>
    <submittedName>
        <fullName evidence="1">Uncharacterized protein</fullName>
    </submittedName>
</protein>
<evidence type="ECO:0000313" key="1">
    <source>
        <dbReference type="EMBL" id="SVE07748.1"/>
    </source>
</evidence>
<sequence length="36" mass="4090">PCLYQLIRIILSESGSKLHQATYPVFGTVWCSIHDI</sequence>
<dbReference type="EMBL" id="UINC01192547">
    <property type="protein sequence ID" value="SVE07748.1"/>
    <property type="molecule type" value="Genomic_DNA"/>
</dbReference>
<accession>A0A383AKW0</accession>
<feature type="non-terminal residue" evidence="1">
    <location>
        <position position="1"/>
    </location>
</feature>
<gene>
    <name evidence="1" type="ORF">METZ01_LOCUS460602</name>
</gene>
<dbReference type="AlphaFoldDB" id="A0A383AKW0"/>